<sequence>MLNRDKELFLRDIIESIDAIHIKGYELEDFKNDRKTYQAVVKEFEIIGEATKNVYELLKEKYPNYPWRLIIDFRNKLTHEYFGVDFVLIWNTIFLKLPELKQMIEKLIKEL</sequence>
<dbReference type="Proteomes" id="UP000298805">
    <property type="component" value="Chromosome"/>
</dbReference>
<dbReference type="GO" id="GO:0016787">
    <property type="term" value="F:hydrolase activity"/>
    <property type="evidence" value="ECO:0007669"/>
    <property type="project" value="UniProtKB-KW"/>
</dbReference>
<dbReference type="PANTHER" id="PTHR34139:SF1">
    <property type="entry name" value="RNASE MJ1380-RELATED"/>
    <property type="match status" value="1"/>
</dbReference>
<evidence type="ECO:0000256" key="2">
    <source>
        <dbReference type="ARBA" id="ARBA00022649"/>
    </source>
</evidence>
<keyword evidence="3" id="KW-0540">Nuclease</keyword>
<reference evidence="6" key="3">
    <citation type="submission" date="2019-06" db="EMBL/GenBank/DDBJ databases">
        <title>A comparative analysis of the Nautiliaceae.</title>
        <authorList>
            <person name="Grosche A."/>
            <person name="Smedile F."/>
            <person name="Vetriani C."/>
        </authorList>
    </citation>
    <scope>NUCLEOTIDE SEQUENCE</scope>
    <source>
        <strain evidence="6">TB6</strain>
    </source>
</reference>
<gene>
    <name evidence="6" type="ORF">C6V80_08790</name>
    <name evidence="7" type="ORF">EDC58_1629</name>
</gene>
<evidence type="ECO:0000256" key="3">
    <source>
        <dbReference type="ARBA" id="ARBA00022722"/>
    </source>
</evidence>
<evidence type="ECO:0000256" key="5">
    <source>
        <dbReference type="ARBA" id="ARBA00022801"/>
    </source>
</evidence>
<dbReference type="GO" id="GO:0004540">
    <property type="term" value="F:RNA nuclease activity"/>
    <property type="evidence" value="ECO:0007669"/>
    <property type="project" value="InterPro"/>
</dbReference>
<dbReference type="EMBL" id="RJVK01000004">
    <property type="protein sequence ID" value="ROR39131.1"/>
    <property type="molecule type" value="Genomic_DNA"/>
</dbReference>
<evidence type="ECO:0000313" key="7">
    <source>
        <dbReference type="EMBL" id="ROR39131.1"/>
    </source>
</evidence>
<evidence type="ECO:0000313" key="8">
    <source>
        <dbReference type="Proteomes" id="UP000272781"/>
    </source>
</evidence>
<evidence type="ECO:0000313" key="9">
    <source>
        <dbReference type="Proteomes" id="UP000298805"/>
    </source>
</evidence>
<dbReference type="Proteomes" id="UP000272781">
    <property type="component" value="Unassembled WGS sequence"/>
</dbReference>
<keyword evidence="9" id="KW-1185">Reference proteome</keyword>
<keyword evidence="4" id="KW-0547">Nucleotide-binding</keyword>
<organism evidence="7 8">
    <name type="scientific">Caminibacter pacificus</name>
    <dbReference type="NCBI Taxonomy" id="1424653"/>
    <lineage>
        <taxon>Bacteria</taxon>
        <taxon>Pseudomonadati</taxon>
        <taxon>Campylobacterota</taxon>
        <taxon>Epsilonproteobacteria</taxon>
        <taxon>Nautiliales</taxon>
        <taxon>Nautiliaceae</taxon>
        <taxon>Caminibacter</taxon>
    </lineage>
</organism>
<evidence type="ECO:0000313" key="6">
    <source>
        <dbReference type="EMBL" id="QCI29051.1"/>
    </source>
</evidence>
<dbReference type="InterPro" id="IPR051813">
    <property type="entry name" value="HepT_RNase_toxin"/>
</dbReference>
<dbReference type="EMBL" id="CP027432">
    <property type="protein sequence ID" value="QCI29051.1"/>
    <property type="molecule type" value="Genomic_DNA"/>
</dbReference>
<protein>
    <submittedName>
        <fullName evidence="6">DUF86 domain-containing protein</fullName>
    </submittedName>
    <submittedName>
        <fullName evidence="7">Uncharacterized protein with HEPN domain</fullName>
    </submittedName>
</protein>
<dbReference type="GO" id="GO:0000166">
    <property type="term" value="F:nucleotide binding"/>
    <property type="evidence" value="ECO:0007669"/>
    <property type="project" value="UniProtKB-KW"/>
</dbReference>
<evidence type="ECO:0000256" key="4">
    <source>
        <dbReference type="ARBA" id="ARBA00022741"/>
    </source>
</evidence>
<proteinExistence type="predicted"/>
<name>A0AAJ4UXA8_9BACT</name>
<evidence type="ECO:0000256" key="1">
    <source>
        <dbReference type="ARBA" id="ARBA00022553"/>
    </source>
</evidence>
<keyword evidence="5" id="KW-0378">Hydrolase</keyword>
<dbReference type="InterPro" id="IPR008201">
    <property type="entry name" value="HepT-like"/>
</dbReference>
<reference evidence="9" key="1">
    <citation type="submission" date="2018-03" db="EMBL/GenBank/DDBJ databases">
        <title>A comparative analysis of the Nautiliaceae.</title>
        <authorList>
            <person name="Grosche A."/>
            <person name="Smedile F."/>
            <person name="Vetriani C."/>
        </authorList>
    </citation>
    <scope>NUCLEOTIDE SEQUENCE [LARGE SCALE GENOMIC DNA]</scope>
    <source>
        <strain evidence="9">TB6</strain>
    </source>
</reference>
<dbReference type="GO" id="GO:0110001">
    <property type="term" value="C:toxin-antitoxin complex"/>
    <property type="evidence" value="ECO:0007669"/>
    <property type="project" value="InterPro"/>
</dbReference>
<dbReference type="Pfam" id="PF01934">
    <property type="entry name" value="HepT-like"/>
    <property type="match status" value="1"/>
</dbReference>
<dbReference type="PANTHER" id="PTHR34139">
    <property type="entry name" value="UPF0331 PROTEIN MJ0127"/>
    <property type="match status" value="1"/>
</dbReference>
<dbReference type="RefSeq" id="WP_123353008.1">
    <property type="nucleotide sequence ID" value="NZ_CP027432.2"/>
</dbReference>
<dbReference type="AlphaFoldDB" id="A0AAJ4UXA8"/>
<accession>A0AAJ4UXA8</accession>
<keyword evidence="2" id="KW-1277">Toxin-antitoxin system</keyword>
<keyword evidence="1" id="KW-0597">Phosphoprotein</keyword>
<reference evidence="7 8" key="2">
    <citation type="submission" date="2018-11" db="EMBL/GenBank/DDBJ databases">
        <title>Genomic Encyclopedia of Type Strains, Phase IV (KMG-IV): sequencing the most valuable type-strain genomes for metagenomic binning, comparative biology and taxonomic classification.</title>
        <authorList>
            <person name="Goeker M."/>
        </authorList>
    </citation>
    <scope>NUCLEOTIDE SEQUENCE [LARGE SCALE GENOMIC DNA]</scope>
    <source>
        <strain evidence="7 8">DSM 27783</strain>
    </source>
</reference>